<dbReference type="EMBL" id="VNHT01000038">
    <property type="protein sequence ID" value="TYP84712.1"/>
    <property type="molecule type" value="Genomic_DNA"/>
</dbReference>
<reference evidence="1 2" key="1">
    <citation type="submission" date="2019-07" db="EMBL/GenBank/DDBJ databases">
        <title>Active sludge and wastewater microbial communities from Klosterneuburg, Austria.</title>
        <authorList>
            <person name="Wagner M."/>
        </authorList>
    </citation>
    <scope>NUCLEOTIDE SEQUENCE [LARGE SCALE GENOMIC DNA]</scope>
    <source>
        <strain evidence="1 2">Nm2</strain>
    </source>
</reference>
<comment type="caution">
    <text evidence="1">The sequence shown here is derived from an EMBL/GenBank/DDBJ whole genome shotgun (WGS) entry which is preliminary data.</text>
</comment>
<organism evidence="1 2">
    <name type="scientific">Nitrosomonas communis</name>
    <dbReference type="NCBI Taxonomy" id="44574"/>
    <lineage>
        <taxon>Bacteria</taxon>
        <taxon>Pseudomonadati</taxon>
        <taxon>Pseudomonadota</taxon>
        <taxon>Betaproteobacteria</taxon>
        <taxon>Nitrosomonadales</taxon>
        <taxon>Nitrosomonadaceae</taxon>
        <taxon>Nitrosomonas</taxon>
    </lineage>
</organism>
<dbReference type="RefSeq" id="WP_082110340.1">
    <property type="nucleotide sequence ID" value="NZ_CP011451.1"/>
</dbReference>
<evidence type="ECO:0000313" key="2">
    <source>
        <dbReference type="Proteomes" id="UP000324176"/>
    </source>
</evidence>
<accession>A0A5D3YBH1</accession>
<name>A0A5D3YBH1_9PROT</name>
<protein>
    <submittedName>
        <fullName evidence="1">Uncharacterized protein DUF4868</fullName>
    </submittedName>
</protein>
<dbReference type="AlphaFoldDB" id="A0A5D3YBH1"/>
<dbReference type="OrthoDB" id="8899520at2"/>
<dbReference type="InterPro" id="IPR032359">
    <property type="entry name" value="KwaB-like"/>
</dbReference>
<sequence length="291" mass="33129">MFNLFALTDDPANRILRFSLSHEVQADLTSLLKQQESNFNCNGQEEIPFDGKYKPDLGEVLVISEFDDIDGLSDAVSNPLSIPEVTPTPEAFGSIKALFSGYIDYDGIPMVFIQHFDKKRIISTNGLSIFHSLNVYRKIEGIGLTIDNKLTAIIRNGALKFHSFHLLRQIFDVSEYYKEATDVDIQQFANMACVSVTNTANLVSISDTWIRRKLWLISQSQILQKVPVYDIKAVAAEFNISLDTKMENGSEKIEIPDTKKELKTLLRFLDEDYYKSPLLQNRYLTNSKRLI</sequence>
<gene>
    <name evidence="1" type="ORF">BCL69_103822</name>
</gene>
<dbReference type="Pfam" id="PF16162">
    <property type="entry name" value="KwaB"/>
    <property type="match status" value="1"/>
</dbReference>
<proteinExistence type="predicted"/>
<dbReference type="Proteomes" id="UP000324176">
    <property type="component" value="Unassembled WGS sequence"/>
</dbReference>
<evidence type="ECO:0000313" key="1">
    <source>
        <dbReference type="EMBL" id="TYP84712.1"/>
    </source>
</evidence>